<accession>A0ABY9Y2R4</accession>
<dbReference type="RefSeq" id="WP_415862211.1">
    <property type="nucleotide sequence ID" value="NZ_CP134536.1"/>
</dbReference>
<proteinExistence type="predicted"/>
<dbReference type="PANTHER" id="PTHR22916">
    <property type="entry name" value="GLYCOSYLTRANSFERASE"/>
    <property type="match status" value="1"/>
</dbReference>
<organism evidence="4 5">
    <name type="scientific">Thalassobellus suaedae</name>
    <dbReference type="NCBI Taxonomy" id="3074124"/>
    <lineage>
        <taxon>Bacteria</taxon>
        <taxon>Pseudomonadati</taxon>
        <taxon>Bacteroidota</taxon>
        <taxon>Flavobacteriia</taxon>
        <taxon>Flavobacteriales</taxon>
        <taxon>Flavobacteriaceae</taxon>
        <taxon>Thalassobellus</taxon>
    </lineage>
</organism>
<evidence type="ECO:0000259" key="3">
    <source>
        <dbReference type="Pfam" id="PF00535"/>
    </source>
</evidence>
<feature type="domain" description="Glycosyltransferase 2-like" evidence="3">
    <location>
        <begin position="7"/>
        <end position="134"/>
    </location>
</feature>
<reference evidence="4 5" key="1">
    <citation type="submission" date="2023-09" db="EMBL/GenBank/DDBJ databases">
        <title>Thalassobella suaedae gen. nov., sp. nov., a marine bacterium of the family Flavobacteriaceae isolated from a halophyte Suaeda japonica.</title>
        <authorList>
            <person name="Lee S.Y."/>
            <person name="Hwang C.Y."/>
        </authorList>
    </citation>
    <scope>NUCLEOTIDE SEQUENCE [LARGE SCALE GENOMIC DNA]</scope>
    <source>
        <strain evidence="4 5">HL-DH10</strain>
    </source>
</reference>
<dbReference type="Pfam" id="PF00535">
    <property type="entry name" value="Glycos_transf_2"/>
    <property type="match status" value="1"/>
</dbReference>
<keyword evidence="2 4" id="KW-0808">Transferase</keyword>
<evidence type="ECO:0000313" key="4">
    <source>
        <dbReference type="EMBL" id="WNH12230.1"/>
    </source>
</evidence>
<dbReference type="CDD" id="cd00761">
    <property type="entry name" value="Glyco_tranf_GTA_type"/>
    <property type="match status" value="1"/>
</dbReference>
<dbReference type="PANTHER" id="PTHR22916:SF51">
    <property type="entry name" value="GLYCOSYLTRANSFERASE EPSH-RELATED"/>
    <property type="match status" value="1"/>
</dbReference>
<dbReference type="Proteomes" id="UP001303407">
    <property type="component" value="Chromosome"/>
</dbReference>
<evidence type="ECO:0000256" key="2">
    <source>
        <dbReference type="ARBA" id="ARBA00022679"/>
    </source>
</evidence>
<dbReference type="GO" id="GO:0016757">
    <property type="term" value="F:glycosyltransferase activity"/>
    <property type="evidence" value="ECO:0007669"/>
    <property type="project" value="UniProtKB-KW"/>
</dbReference>
<dbReference type="Gene3D" id="3.90.550.10">
    <property type="entry name" value="Spore Coat Polysaccharide Biosynthesis Protein SpsA, Chain A"/>
    <property type="match status" value="1"/>
</dbReference>
<dbReference type="SUPFAM" id="SSF53448">
    <property type="entry name" value="Nucleotide-diphospho-sugar transferases"/>
    <property type="match status" value="1"/>
</dbReference>
<dbReference type="EMBL" id="CP134536">
    <property type="protein sequence ID" value="WNH12230.1"/>
    <property type="molecule type" value="Genomic_DNA"/>
</dbReference>
<protein>
    <submittedName>
        <fullName evidence="4">Glycosyltransferase</fullName>
        <ecNumber evidence="4">2.4.-.-</ecNumber>
    </submittedName>
</protein>
<dbReference type="EC" id="2.4.-.-" evidence="4"/>
<keyword evidence="5" id="KW-1185">Reference proteome</keyword>
<sequence>MKAPILSIVIPVYNVSAYLKKCVLSCVNQDIPEELYEIILVNDGSTDNSLELCEQLQQQYTDIKIISQKNKGLSGARNTGLKHAKGEYVWFVDSDDWIEKNSLRDIIKVLDSNIDLVWLGHDVWFNGKPVNAFTPKNISNTISGDDFFTNHLDNLFYIWKFIYNRDFLNSNKLFFSEGILYEDLEFTPRALLKADKCKTIPKIFYHYLIREGSIAYNIKLKNIEDRFFIIEKLNILSNSKVSKQFKSGLLKTIYNSIDSTIRLAARANINLSTETLKLISFIGKNNSNNTSFKFKWILKHPRKYYRLFKLYNDLKKHILKK</sequence>
<evidence type="ECO:0000256" key="1">
    <source>
        <dbReference type="ARBA" id="ARBA00022676"/>
    </source>
</evidence>
<keyword evidence="1 4" id="KW-0328">Glycosyltransferase</keyword>
<evidence type="ECO:0000313" key="5">
    <source>
        <dbReference type="Proteomes" id="UP001303407"/>
    </source>
</evidence>
<dbReference type="InterPro" id="IPR029044">
    <property type="entry name" value="Nucleotide-diphossugar_trans"/>
</dbReference>
<gene>
    <name evidence="4" type="ORF">RHP49_15220</name>
</gene>
<dbReference type="InterPro" id="IPR001173">
    <property type="entry name" value="Glyco_trans_2-like"/>
</dbReference>
<name>A0ABY9Y2R4_9FLAO</name>